<protein>
    <submittedName>
        <fullName evidence="1">Single-stranded DNA endonuclease</fullName>
    </submittedName>
</protein>
<organism evidence="1 2">
    <name type="scientific">Aspergillus brunneoviolaceus CBS 621.78</name>
    <dbReference type="NCBI Taxonomy" id="1450534"/>
    <lineage>
        <taxon>Eukaryota</taxon>
        <taxon>Fungi</taxon>
        <taxon>Dikarya</taxon>
        <taxon>Ascomycota</taxon>
        <taxon>Pezizomycotina</taxon>
        <taxon>Eurotiomycetes</taxon>
        <taxon>Eurotiomycetidae</taxon>
        <taxon>Eurotiales</taxon>
        <taxon>Aspergillaceae</taxon>
        <taxon>Aspergillus</taxon>
        <taxon>Aspergillus subgen. Circumdati</taxon>
    </lineage>
</organism>
<proteinExistence type="predicted"/>
<name>A0ACD1G0D1_9EURO</name>
<gene>
    <name evidence="1" type="ORF">BO95DRAFT_395740</name>
</gene>
<keyword evidence="1" id="KW-0378">Hydrolase</keyword>
<evidence type="ECO:0000313" key="1">
    <source>
        <dbReference type="EMBL" id="RAH42667.1"/>
    </source>
</evidence>
<reference evidence="1" key="1">
    <citation type="submission" date="2018-02" db="EMBL/GenBank/DDBJ databases">
        <title>The genomes of Aspergillus section Nigri reveals drivers in fungal speciation.</title>
        <authorList>
            <consortium name="DOE Joint Genome Institute"/>
            <person name="Vesth T.C."/>
            <person name="Nybo J."/>
            <person name="Theobald S."/>
            <person name="Brandl J."/>
            <person name="Frisvad J.C."/>
            <person name="Nielsen K.F."/>
            <person name="Lyhne E.K."/>
            <person name="Kogle M.E."/>
            <person name="Kuo A."/>
            <person name="Riley R."/>
            <person name="Clum A."/>
            <person name="Nolan M."/>
            <person name="Lipzen A."/>
            <person name="Salamov A."/>
            <person name="Henrissat B."/>
            <person name="Wiebenga A."/>
            <person name="De vries R.P."/>
            <person name="Grigoriev I.V."/>
            <person name="Mortensen U.H."/>
            <person name="Andersen M.R."/>
            <person name="Baker S.E."/>
        </authorList>
    </citation>
    <scope>NUCLEOTIDE SEQUENCE</scope>
    <source>
        <strain evidence="1">CBS 621.78</strain>
    </source>
</reference>
<keyword evidence="2" id="KW-1185">Reference proteome</keyword>
<keyword evidence="1" id="KW-0255">Endonuclease</keyword>
<evidence type="ECO:0000313" key="2">
    <source>
        <dbReference type="Proteomes" id="UP000249057"/>
    </source>
</evidence>
<accession>A0ACD1G0D1</accession>
<sequence length="975" mass="108989">MPPERANVPVKLSLPLQYQQDIFTELRAEDELVVLARGLGLLRLVTNLLHFYDAAGNNLVLVVGADDRENEWIGEALAEHYAISKTPLARGLKVINTDRATVSMREKLYAAGGILSVTSRILVVDFLSKLLDPSKVTGMVVLHADKILATSLEAFILRVYREANKTGFLKAFSDSPEPFTTGFAPLATSMRNLFLRKASLWPRFHVTVAESLEGHRKAEVIELEVPMSDKMRDIQNAVLECVEICIGELKKANTGLDIADWTLDSALHRSFDIAIRRQLDPMWHRVSFRTRQIVSDLSDLRSILHALLTYDAVSFLKFLDLIVTAHTPPPGSTRHNYSPWLFLDAADVLFQTAKARVYQGKISNEVARSSLTSFPTTLQPVLEEQPKWEVLAEVLEEIETDAYLNPSNVDESNSTVLIMCSDQRTCRQLREYLATMHAHVGDRKRESSDPGNAVGEKKGSAEVMMRRRLREYLDWKASLSKVSKNLSSKPPNEDSNGATSTPAPGTVNPRAPANKRRRVRGGGAAAGPGRAPNAGIQVEMEPSGQVTALLDEIKPTEVEETQKEEIVVEDLDDMDDYYELYDMNDLIMMHPYDGDMDEHILEEVRPRYIIMYEPDPAFIRRVEVYRSSHVGRNVRVYFVYYGGSVEEQRYLSTVRREKDSFTKLIKEKGSMAVTIVHDKSLEDPQEQFLRTVNTRIAGGGRLAATASPPRVVVDVREFRSALPSLLHGNNMIVIPCQLTVGDYILTPDICVERKSIRDLITSLRNGRLYNQAETMLQHYKNPFLLIEFDQNKSFTFDAFASATTPGTSFMTDFGFSSSGTSTLSANSSLVNPSSPKSAQHLLVLLTLTFPKLRIIWSSSPYQTAEIFAELKKNNPEPDPIRAVQIGLDVDIASSSHTTGDIMAAAGIEHRTFNLLPQDMLRAVPGVSPNVLERLILETENIHEVANMSVEQLDPLVGIEAARKIVGFFRKSVFDD</sequence>
<dbReference type="EMBL" id="KZ825371">
    <property type="protein sequence ID" value="RAH42667.1"/>
    <property type="molecule type" value="Genomic_DNA"/>
</dbReference>
<dbReference type="Proteomes" id="UP000249057">
    <property type="component" value="Unassembled WGS sequence"/>
</dbReference>
<keyword evidence="1" id="KW-0540">Nuclease</keyword>